<proteinExistence type="predicted"/>
<protein>
    <submittedName>
        <fullName evidence="1">Uncharacterized protein</fullName>
    </submittedName>
</protein>
<dbReference type="EMBL" id="FJUY01000009">
    <property type="protein sequence ID" value="CZT20354.1"/>
    <property type="molecule type" value="Genomic_DNA"/>
</dbReference>
<evidence type="ECO:0000313" key="2">
    <source>
        <dbReference type="Proteomes" id="UP000225277"/>
    </source>
</evidence>
<name>A0A2D3VCA1_9PEZI</name>
<dbReference type="AlphaFoldDB" id="A0A2D3VCA1"/>
<dbReference type="Proteomes" id="UP000225277">
    <property type="component" value="Unassembled WGS sequence"/>
</dbReference>
<accession>A0A2D3VCA1</accession>
<dbReference type="GeneID" id="35601354"/>
<dbReference type="RefSeq" id="XP_023627243.1">
    <property type="nucleotide sequence ID" value="XM_023771475.1"/>
</dbReference>
<reference evidence="1 2" key="1">
    <citation type="submission" date="2016-03" db="EMBL/GenBank/DDBJ databases">
        <authorList>
            <person name="Ploux O."/>
        </authorList>
    </citation>
    <scope>NUCLEOTIDE SEQUENCE [LARGE SCALE GENOMIC DNA]</scope>
    <source>
        <strain evidence="1 2">URUG2</strain>
    </source>
</reference>
<keyword evidence="2" id="KW-1185">Reference proteome</keyword>
<sequence length="77" mass="8767">MPENEEILIISFDSMILMMNHSRTIEKVLVENGYDLDEVAKDSGNYLLMRGLPVEAQESLRALRGVHVTAEQEDVDF</sequence>
<evidence type="ECO:0000313" key="1">
    <source>
        <dbReference type="EMBL" id="CZT20354.1"/>
    </source>
</evidence>
<organism evidence="1 2">
    <name type="scientific">Ramularia collo-cygni</name>
    <dbReference type="NCBI Taxonomy" id="112498"/>
    <lineage>
        <taxon>Eukaryota</taxon>
        <taxon>Fungi</taxon>
        <taxon>Dikarya</taxon>
        <taxon>Ascomycota</taxon>
        <taxon>Pezizomycotina</taxon>
        <taxon>Dothideomycetes</taxon>
        <taxon>Dothideomycetidae</taxon>
        <taxon>Mycosphaerellales</taxon>
        <taxon>Mycosphaerellaceae</taxon>
        <taxon>Ramularia</taxon>
    </lineage>
</organism>
<gene>
    <name evidence="1" type="ORF">RCC_06213</name>
</gene>